<reference evidence="3 4" key="1">
    <citation type="submission" date="2023-06" db="EMBL/GenBank/DDBJ databases">
        <title>Campylobacter magnum sp. nov., isolated from cecal contents of domestic pigs (Sus scrofa domesticus).</title>
        <authorList>
            <person name="Papic B."/>
            <person name="Gruntar I."/>
        </authorList>
    </citation>
    <scope>NUCLEOTIDE SEQUENCE [LARGE SCALE GENOMIC DNA]</scope>
    <source>
        <strain evidence="4">34484-21</strain>
    </source>
</reference>
<dbReference type="PANTHER" id="PTHR43707">
    <property type="entry name" value="HISTIDYL-TRNA SYNTHETASE"/>
    <property type="match status" value="1"/>
</dbReference>
<dbReference type="NCBIfam" id="NF008946">
    <property type="entry name" value="PRK12293.1"/>
    <property type="match status" value="1"/>
</dbReference>
<dbReference type="GO" id="GO:0016757">
    <property type="term" value="F:glycosyltransferase activity"/>
    <property type="evidence" value="ECO:0007669"/>
    <property type="project" value="UniProtKB-KW"/>
</dbReference>
<dbReference type="EMBL" id="JAULJQ010000002">
    <property type="protein sequence ID" value="MDO2408925.1"/>
    <property type="molecule type" value="Genomic_DNA"/>
</dbReference>
<accession>A0ABT8T6R8</accession>
<protein>
    <submittedName>
        <fullName evidence="3">ATP phosphoribosyltransferase regulatory subunit</fullName>
    </submittedName>
</protein>
<proteinExistence type="predicted"/>
<keyword evidence="1" id="KW-0368">Histidine biosynthesis</keyword>
<evidence type="ECO:0000313" key="3">
    <source>
        <dbReference type="EMBL" id="MDO2408925.1"/>
    </source>
</evidence>
<sequence>MQIYEHEIPSGSRLYFGKSAKIKRRIERLASELLEEKGFSEIITPFFSYHQRFGLKEQKLLRLSDESNHEVSLRGDSTIDVVRIATRRLKGQNQSKWFYIQPVFCYPSMEFYQIGAEMLGSSELGLCVSIADELLSKLELSTHLQISNMRIPHILCELLGLDMSVFEQGRIEILLAKNIPWLSSLAKASTKSDIKALLSIVPEELKDSLELMLRLGKDYKNAVYAPIYYSKMRYYEGLFFRFLKENSILASGGVYEIEALTCAGFAVHCDNLIESLTKEF</sequence>
<keyword evidence="3" id="KW-0808">Transferase</keyword>
<dbReference type="InterPro" id="IPR041715">
    <property type="entry name" value="HisRS-like_core"/>
</dbReference>
<dbReference type="SUPFAM" id="SSF55681">
    <property type="entry name" value="Class II aaRS and biotin synthetases"/>
    <property type="match status" value="1"/>
</dbReference>
<dbReference type="Proteomes" id="UP001171111">
    <property type="component" value="Unassembled WGS sequence"/>
</dbReference>
<keyword evidence="1" id="KW-0028">Amino-acid biosynthesis</keyword>
<comment type="caution">
    <text evidence="3">The sequence shown here is derived from an EMBL/GenBank/DDBJ whole genome shotgun (WGS) entry which is preliminary data.</text>
</comment>
<dbReference type="InterPro" id="IPR045864">
    <property type="entry name" value="aa-tRNA-synth_II/BPL/LPL"/>
</dbReference>
<keyword evidence="3" id="KW-0328">Glycosyltransferase</keyword>
<evidence type="ECO:0000259" key="2">
    <source>
        <dbReference type="Pfam" id="PF13393"/>
    </source>
</evidence>
<gene>
    <name evidence="3" type="ORF">Q2362_02270</name>
</gene>
<dbReference type="InterPro" id="IPR004516">
    <property type="entry name" value="HisRS/HisZ"/>
</dbReference>
<name>A0ABT8T6R8_9BACT</name>
<evidence type="ECO:0000313" key="4">
    <source>
        <dbReference type="Proteomes" id="UP001171111"/>
    </source>
</evidence>
<feature type="domain" description="Class II Histidinyl-tRNA synthetase (HisRS)-like catalytic core" evidence="2">
    <location>
        <begin position="20"/>
        <end position="209"/>
    </location>
</feature>
<evidence type="ECO:0000256" key="1">
    <source>
        <dbReference type="ARBA" id="ARBA00023102"/>
    </source>
</evidence>
<keyword evidence="4" id="KW-1185">Reference proteome</keyword>
<dbReference type="RefSeq" id="WP_302243693.1">
    <property type="nucleotide sequence ID" value="NZ_JAULJQ010000002.1"/>
</dbReference>
<dbReference type="PANTHER" id="PTHR43707:SF6">
    <property type="entry name" value="ATP PHOSPHORIBOSYLTRANSFERASE REGULATORY SUBUNIT"/>
    <property type="match status" value="1"/>
</dbReference>
<organism evidence="3 4">
    <name type="scientific">Campylobacter magnus</name>
    <dbReference type="NCBI Taxonomy" id="3026462"/>
    <lineage>
        <taxon>Bacteria</taxon>
        <taxon>Pseudomonadati</taxon>
        <taxon>Campylobacterota</taxon>
        <taxon>Epsilonproteobacteria</taxon>
        <taxon>Campylobacterales</taxon>
        <taxon>Campylobacteraceae</taxon>
        <taxon>Campylobacter</taxon>
    </lineage>
</organism>
<dbReference type="Pfam" id="PF13393">
    <property type="entry name" value="tRNA-synt_His"/>
    <property type="match status" value="1"/>
</dbReference>
<dbReference type="Gene3D" id="3.30.930.10">
    <property type="entry name" value="Bira Bifunctional Protein, Domain 2"/>
    <property type="match status" value="1"/>
</dbReference>